<dbReference type="PANTHER" id="PTHR37841:SF1">
    <property type="entry name" value="DUF3298 DOMAIN-CONTAINING PROTEIN"/>
    <property type="match status" value="1"/>
</dbReference>
<name>A0ABU5Y722_9FLAO</name>
<comment type="caution">
    <text evidence="1">The sequence shown here is derived from an EMBL/GenBank/DDBJ whole genome shotgun (WGS) entry which is preliminary data.</text>
</comment>
<dbReference type="PANTHER" id="PTHR37841">
    <property type="entry name" value="GLR2918 PROTEIN"/>
    <property type="match status" value="1"/>
</dbReference>
<proteinExistence type="predicted"/>
<organism evidence="1 2">
    <name type="scientific">Capnocytophaga gingivalis</name>
    <dbReference type="NCBI Taxonomy" id="1017"/>
    <lineage>
        <taxon>Bacteria</taxon>
        <taxon>Pseudomonadati</taxon>
        <taxon>Bacteroidota</taxon>
        <taxon>Flavobacteriia</taxon>
        <taxon>Flavobacteriales</taxon>
        <taxon>Flavobacteriaceae</taxon>
        <taxon>Capnocytophaga</taxon>
    </lineage>
</organism>
<gene>
    <name evidence="1" type="ORF">VJJ49_03270</name>
</gene>
<dbReference type="SUPFAM" id="SSF69360">
    <property type="entry name" value="Cell wall binding repeat"/>
    <property type="match status" value="1"/>
</dbReference>
<sequence length="459" mass="53160">MKTVFLWISFFFVHVLMAQDTISYKHLLESPMILSSGVDFYGKRVSSFAQHWQKKYDSIKRSGLVELLIVQDRKTKKYGYVTLKNEVVISLEYEQAQPFGYPDKIAWVKKNSKWGAITPQGKLVIPFVYDQAEEFVSDRALVRLDKVWGFVDAKGNRVIPFLYEEAKSFRYNTPYTEAKKGGKWGFIDREGKTLISFEYDRIYTEEYYLKPQEQIRVIKNNKMGLINWQNQVIIPLDYASIYPPTEGIYVVVKEGKKGYITETGKVLTPPIYERFAFFHPYKSQFHGGTALVMLGGKYGFINNQGKEIVPCKYEAVKSNYFRDGLIPVQYNGKWGYIDKQDKIVVPFVYDQADYFSANFSLEELNIARVQRNGKWGYVNKEGKEVIPVIYDQIRDYFFKGICEAMRDGKYGFVNTQGKEVIPFIYDFVSLSNSGEGSIMAYLNGKRVYMDLQGNLKVGD</sequence>
<keyword evidence="2" id="KW-1185">Reference proteome</keyword>
<dbReference type="Pfam" id="PF14903">
    <property type="entry name" value="WG_beta_rep"/>
    <property type="match status" value="5"/>
</dbReference>
<dbReference type="Proteomes" id="UP001324270">
    <property type="component" value="Unassembled WGS sequence"/>
</dbReference>
<reference evidence="1 2" key="1">
    <citation type="submission" date="2023-12" db="EMBL/GenBank/DDBJ databases">
        <title>Genomic sequences of Capnocytophaga and Parvimonas strains.</title>
        <authorList>
            <person name="Watt R.M."/>
            <person name="Wang M."/>
            <person name="Yang T."/>
            <person name="Tong W.M."/>
        </authorList>
    </citation>
    <scope>NUCLEOTIDE SEQUENCE [LARGE SCALE GENOMIC DNA]</scope>
    <source>
        <strain evidence="1 2">CCUG 13156</strain>
    </source>
</reference>
<evidence type="ECO:0000313" key="2">
    <source>
        <dbReference type="Proteomes" id="UP001324270"/>
    </source>
</evidence>
<dbReference type="EMBL" id="JAYKBV010000003">
    <property type="protein sequence ID" value="MEB3039712.1"/>
    <property type="molecule type" value="Genomic_DNA"/>
</dbReference>
<dbReference type="RefSeq" id="WP_323978918.1">
    <property type="nucleotide sequence ID" value="NZ_JAYKBV010000003.1"/>
</dbReference>
<protein>
    <submittedName>
        <fullName evidence="1">WG repeat-containing protein</fullName>
    </submittedName>
</protein>
<evidence type="ECO:0000313" key="1">
    <source>
        <dbReference type="EMBL" id="MEB3039712.1"/>
    </source>
</evidence>
<accession>A0ABU5Y722</accession>
<dbReference type="InterPro" id="IPR032774">
    <property type="entry name" value="WG_beta_rep"/>
</dbReference>